<dbReference type="SUPFAM" id="SSF52540">
    <property type="entry name" value="P-loop containing nucleoside triphosphate hydrolases"/>
    <property type="match status" value="1"/>
</dbReference>
<evidence type="ECO:0000256" key="7">
    <source>
        <dbReference type="ARBA" id="ARBA00023136"/>
    </source>
</evidence>
<evidence type="ECO:0000313" key="10">
    <source>
        <dbReference type="Proteomes" id="UP001500466"/>
    </source>
</evidence>
<proteinExistence type="inferred from homology"/>
<dbReference type="PANTHER" id="PTHR43297">
    <property type="entry name" value="OLIGOPEPTIDE TRANSPORT ATP-BINDING PROTEIN APPD"/>
    <property type="match status" value="1"/>
</dbReference>
<dbReference type="InterPro" id="IPR027417">
    <property type="entry name" value="P-loop_NTPase"/>
</dbReference>
<dbReference type="Proteomes" id="UP001500466">
    <property type="component" value="Unassembled WGS sequence"/>
</dbReference>
<dbReference type="GO" id="GO:0005524">
    <property type="term" value="F:ATP binding"/>
    <property type="evidence" value="ECO:0007669"/>
    <property type="project" value="UniProtKB-KW"/>
</dbReference>
<evidence type="ECO:0000256" key="5">
    <source>
        <dbReference type="ARBA" id="ARBA00022741"/>
    </source>
</evidence>
<dbReference type="PROSITE" id="PS50893">
    <property type="entry name" value="ABC_TRANSPORTER_2"/>
    <property type="match status" value="1"/>
</dbReference>
<dbReference type="Gene3D" id="3.40.50.300">
    <property type="entry name" value="P-loop containing nucleotide triphosphate hydrolases"/>
    <property type="match status" value="1"/>
</dbReference>
<reference evidence="10" key="1">
    <citation type="journal article" date="2019" name="Int. J. Syst. Evol. Microbiol.">
        <title>The Global Catalogue of Microorganisms (GCM) 10K type strain sequencing project: providing services to taxonomists for standard genome sequencing and annotation.</title>
        <authorList>
            <consortium name="The Broad Institute Genomics Platform"/>
            <consortium name="The Broad Institute Genome Sequencing Center for Infectious Disease"/>
            <person name="Wu L."/>
            <person name="Ma J."/>
        </authorList>
    </citation>
    <scope>NUCLEOTIDE SEQUENCE [LARGE SCALE GENOMIC DNA]</scope>
    <source>
        <strain evidence="10">JCM 17986</strain>
    </source>
</reference>
<evidence type="ECO:0000256" key="1">
    <source>
        <dbReference type="ARBA" id="ARBA00004202"/>
    </source>
</evidence>
<gene>
    <name evidence="9" type="ORF">GCM10023205_67910</name>
</gene>
<evidence type="ECO:0000259" key="8">
    <source>
        <dbReference type="PROSITE" id="PS50893"/>
    </source>
</evidence>
<dbReference type="EMBL" id="BAABHS010000033">
    <property type="protein sequence ID" value="GAA4987516.1"/>
    <property type="molecule type" value="Genomic_DNA"/>
</dbReference>
<dbReference type="InterPro" id="IPR003439">
    <property type="entry name" value="ABC_transporter-like_ATP-bd"/>
</dbReference>
<name>A0ABP9I547_9ACTN</name>
<sequence>MNPAVDAPEQARQAPNPPLLDIRNLQVRYRHNPDAHAAVHDVSFSLRRGEILGLVGESGSGKSTVLNAVLRLLPDGCRLSADRLEFEGIALAEQNPEAMRALRGRRMALVPQRPMTSLSPVIPLGRQLRRLAGPGIDDARLAELLRQVGLQAVAERLDGYSFQLSGGQLQRVLITVSALAAEPDLLLADEPTTTLDTTVQAQVLRLLLELRDRLGLGIVLVSHDLGVIAQTCDRVGVMHAGRIVELASVKDLFGDPQHPYTRRLLASVPERWERGRPLLPDTHRHRAPLRLLPLSPTGCAYLQRCPHASERCGVEAPELRPLKDAQVRCHHPGHAEPATTGKAEEQA</sequence>
<protein>
    <submittedName>
        <fullName evidence="9">ABC transporter ATP-binding protein</fullName>
    </submittedName>
</protein>
<evidence type="ECO:0000256" key="4">
    <source>
        <dbReference type="ARBA" id="ARBA00022475"/>
    </source>
</evidence>
<feature type="domain" description="ABC transporter" evidence="8">
    <location>
        <begin position="22"/>
        <end position="265"/>
    </location>
</feature>
<dbReference type="InterPro" id="IPR013563">
    <property type="entry name" value="Oligopep_ABC_C"/>
</dbReference>
<dbReference type="PANTHER" id="PTHR43297:SF2">
    <property type="entry name" value="DIPEPTIDE TRANSPORT ATP-BINDING PROTEIN DPPD"/>
    <property type="match status" value="1"/>
</dbReference>
<dbReference type="RefSeq" id="WP_345679633.1">
    <property type="nucleotide sequence ID" value="NZ_BAABHS010000033.1"/>
</dbReference>
<comment type="similarity">
    <text evidence="2">Belongs to the ABC transporter superfamily.</text>
</comment>
<accession>A0ABP9I547</accession>
<comment type="subcellular location">
    <subcellularLocation>
        <location evidence="1">Cell membrane</location>
        <topology evidence="1">Peripheral membrane protein</topology>
    </subcellularLocation>
</comment>
<evidence type="ECO:0000313" key="9">
    <source>
        <dbReference type="EMBL" id="GAA4987516.1"/>
    </source>
</evidence>
<keyword evidence="6 9" id="KW-0067">ATP-binding</keyword>
<dbReference type="InterPro" id="IPR050388">
    <property type="entry name" value="ABC_Ni/Peptide_Import"/>
</dbReference>
<keyword evidence="10" id="KW-1185">Reference proteome</keyword>
<dbReference type="NCBIfam" id="TIGR01727">
    <property type="entry name" value="oligo_HPY"/>
    <property type="match status" value="1"/>
</dbReference>
<dbReference type="Pfam" id="PF08352">
    <property type="entry name" value="oligo_HPY"/>
    <property type="match status" value="1"/>
</dbReference>
<keyword evidence="4" id="KW-1003">Cell membrane</keyword>
<dbReference type="InterPro" id="IPR003593">
    <property type="entry name" value="AAA+_ATPase"/>
</dbReference>
<dbReference type="Pfam" id="PF00005">
    <property type="entry name" value="ABC_tran"/>
    <property type="match status" value="1"/>
</dbReference>
<keyword evidence="5" id="KW-0547">Nucleotide-binding</keyword>
<keyword evidence="7" id="KW-0472">Membrane</keyword>
<evidence type="ECO:0000256" key="3">
    <source>
        <dbReference type="ARBA" id="ARBA00022448"/>
    </source>
</evidence>
<evidence type="ECO:0000256" key="2">
    <source>
        <dbReference type="ARBA" id="ARBA00005417"/>
    </source>
</evidence>
<organism evidence="9 10">
    <name type="scientific">Yinghuangia aomiensis</name>
    <dbReference type="NCBI Taxonomy" id="676205"/>
    <lineage>
        <taxon>Bacteria</taxon>
        <taxon>Bacillati</taxon>
        <taxon>Actinomycetota</taxon>
        <taxon>Actinomycetes</taxon>
        <taxon>Kitasatosporales</taxon>
        <taxon>Streptomycetaceae</taxon>
        <taxon>Yinghuangia</taxon>
    </lineage>
</organism>
<dbReference type="SMART" id="SM00382">
    <property type="entry name" value="AAA"/>
    <property type="match status" value="1"/>
</dbReference>
<keyword evidence="3" id="KW-0813">Transport</keyword>
<dbReference type="CDD" id="cd03257">
    <property type="entry name" value="ABC_NikE_OppD_transporters"/>
    <property type="match status" value="1"/>
</dbReference>
<evidence type="ECO:0000256" key="6">
    <source>
        <dbReference type="ARBA" id="ARBA00022840"/>
    </source>
</evidence>
<comment type="caution">
    <text evidence="9">The sequence shown here is derived from an EMBL/GenBank/DDBJ whole genome shotgun (WGS) entry which is preliminary data.</text>
</comment>